<comment type="caution">
    <text evidence="1">The sequence shown here is derived from an EMBL/GenBank/DDBJ whole genome shotgun (WGS) entry which is preliminary data.</text>
</comment>
<dbReference type="EMBL" id="AZIL01001422">
    <property type="protein sequence ID" value="EWM23858.1"/>
    <property type="molecule type" value="Genomic_DNA"/>
</dbReference>
<sequence length="102" mass="11352">MPMLLRASSVHCTDAPQLPSSHFSVCPSYSSPPSSLSFSTDRPSVACARAHVAIDYPNRPQQEKYMCKRRGCSPTAHPFLLLRPSSAPRNAPRWAPFHAFQR</sequence>
<accession>W7TK09</accession>
<name>W7TK09_9STRA</name>
<dbReference type="Proteomes" id="UP000019335">
    <property type="component" value="Chromosome 15"/>
</dbReference>
<gene>
    <name evidence="1" type="ORF">Naga_100903g2</name>
</gene>
<dbReference type="AlphaFoldDB" id="W7TK09"/>
<proteinExistence type="predicted"/>
<reference evidence="1 2" key="1">
    <citation type="journal article" date="2014" name="Mol. Plant">
        <title>Chromosome Scale Genome Assembly and Transcriptome Profiling of Nannochloropsis gaditana in Nitrogen Depletion.</title>
        <authorList>
            <person name="Corteggiani Carpinelli E."/>
            <person name="Telatin A."/>
            <person name="Vitulo N."/>
            <person name="Forcato C."/>
            <person name="D'Angelo M."/>
            <person name="Schiavon R."/>
            <person name="Vezzi A."/>
            <person name="Giacometti G.M."/>
            <person name="Morosinotto T."/>
            <person name="Valle G."/>
        </authorList>
    </citation>
    <scope>NUCLEOTIDE SEQUENCE [LARGE SCALE GENOMIC DNA]</scope>
    <source>
        <strain evidence="1 2">B-31</strain>
    </source>
</reference>
<keyword evidence="2" id="KW-1185">Reference proteome</keyword>
<organism evidence="1 2">
    <name type="scientific">Nannochloropsis gaditana</name>
    <dbReference type="NCBI Taxonomy" id="72520"/>
    <lineage>
        <taxon>Eukaryota</taxon>
        <taxon>Sar</taxon>
        <taxon>Stramenopiles</taxon>
        <taxon>Ochrophyta</taxon>
        <taxon>Eustigmatophyceae</taxon>
        <taxon>Eustigmatales</taxon>
        <taxon>Monodopsidaceae</taxon>
        <taxon>Nannochloropsis</taxon>
    </lineage>
</organism>
<evidence type="ECO:0000313" key="2">
    <source>
        <dbReference type="Proteomes" id="UP000019335"/>
    </source>
</evidence>
<protein>
    <submittedName>
        <fullName evidence="1">Uncharacterized protein</fullName>
    </submittedName>
</protein>
<evidence type="ECO:0000313" key="1">
    <source>
        <dbReference type="EMBL" id="EWM23858.1"/>
    </source>
</evidence>